<dbReference type="AlphaFoldDB" id="A0A075HYJ9"/>
<dbReference type="InterPro" id="IPR001381">
    <property type="entry name" value="DHquinase_I"/>
</dbReference>
<comment type="subunit">
    <text evidence="4">Homodimer.</text>
</comment>
<dbReference type="Pfam" id="PF01487">
    <property type="entry name" value="DHquinase_I"/>
    <property type="match status" value="1"/>
</dbReference>
<comment type="caution">
    <text evidence="4">Lacks conserved residue(s) required for the propagation of feature annotation.</text>
</comment>
<dbReference type="GO" id="GO:0046279">
    <property type="term" value="P:3,4-dihydroxybenzoate biosynthetic process"/>
    <property type="evidence" value="ECO:0007669"/>
    <property type="project" value="TreeGrafter"/>
</dbReference>
<feature type="active site" description="Proton donor/acceptor" evidence="4">
    <location>
        <position position="121"/>
    </location>
</feature>
<feature type="binding site" evidence="4">
    <location>
        <position position="209"/>
    </location>
    <ligand>
        <name>3-dehydroquinate</name>
        <dbReference type="ChEBI" id="CHEBI:32364"/>
    </ligand>
</feature>
<dbReference type="Gene3D" id="3.20.20.70">
    <property type="entry name" value="Aldolase class I"/>
    <property type="match status" value="1"/>
</dbReference>
<dbReference type="SUPFAM" id="SSF51569">
    <property type="entry name" value="Aldolase"/>
    <property type="match status" value="1"/>
</dbReference>
<evidence type="ECO:0000256" key="2">
    <source>
        <dbReference type="ARBA" id="ARBA00023239"/>
    </source>
</evidence>
<comment type="catalytic activity">
    <reaction evidence="1 4">
        <text>3-dehydroquinate = 3-dehydroshikimate + H2O</text>
        <dbReference type="Rhea" id="RHEA:21096"/>
        <dbReference type="ChEBI" id="CHEBI:15377"/>
        <dbReference type="ChEBI" id="CHEBI:16630"/>
        <dbReference type="ChEBI" id="CHEBI:32364"/>
        <dbReference type="EC" id="4.2.1.10"/>
    </reaction>
</comment>
<dbReference type="HAMAP" id="MF_00214">
    <property type="entry name" value="AroD"/>
    <property type="match status" value="1"/>
</dbReference>
<keyword evidence="2 4" id="KW-0456">Lyase</keyword>
<evidence type="ECO:0000256" key="1">
    <source>
        <dbReference type="ARBA" id="ARBA00001864"/>
    </source>
</evidence>
<keyword evidence="3 4" id="KW-0704">Schiff base</keyword>
<proteinExistence type="inferred from homology"/>
<dbReference type="PANTHER" id="PTHR43699">
    <property type="entry name" value="3-DEHYDROQUINATE DEHYDRATASE"/>
    <property type="match status" value="1"/>
</dbReference>
<dbReference type="GO" id="GO:0008652">
    <property type="term" value="P:amino acid biosynthetic process"/>
    <property type="evidence" value="ECO:0007669"/>
    <property type="project" value="UniProtKB-KW"/>
</dbReference>
<dbReference type="NCBIfam" id="TIGR01093">
    <property type="entry name" value="aroD"/>
    <property type="match status" value="1"/>
</dbReference>
<dbReference type="InterPro" id="IPR013785">
    <property type="entry name" value="Aldolase_TIM"/>
</dbReference>
<name>A0A075HYJ9_9ARCH</name>
<dbReference type="InterPro" id="IPR050146">
    <property type="entry name" value="Type-I_3-dehydroquinase"/>
</dbReference>
<feature type="binding site" evidence="4">
    <location>
        <position position="8"/>
    </location>
    <ligand>
        <name>3-dehydroquinate</name>
        <dbReference type="ChEBI" id="CHEBI:32364"/>
    </ligand>
</feature>
<dbReference type="GO" id="GO:0003855">
    <property type="term" value="F:3-dehydroquinate dehydratase activity"/>
    <property type="evidence" value="ECO:0007669"/>
    <property type="project" value="UniProtKB-UniRule"/>
</dbReference>
<feature type="binding site" evidence="4">
    <location>
        <position position="62"/>
    </location>
    <ligand>
        <name>3-dehydroquinate</name>
        <dbReference type="ChEBI" id="CHEBI:32364"/>
    </ligand>
</feature>
<dbReference type="UniPathway" id="UPA00053">
    <property type="reaction ID" value="UER00086"/>
</dbReference>
<feature type="active site" description="Schiff-base intermediate with substrate" evidence="4">
    <location>
        <position position="147"/>
    </location>
</feature>
<dbReference type="EMBL" id="KF901144">
    <property type="protein sequence ID" value="AIF19662.1"/>
    <property type="molecule type" value="Genomic_DNA"/>
</dbReference>
<comment type="pathway">
    <text evidence="4">Metabolic intermediate biosynthesis; chorismate biosynthesis; chorismate from D-erythrose 4-phosphate and phosphoenolpyruvate: step 3/7.</text>
</comment>
<keyword evidence="4" id="KW-0057">Aromatic amino acid biosynthesis</keyword>
<feature type="binding site" evidence="4">
    <location>
        <position position="186"/>
    </location>
    <ligand>
        <name>3-dehydroquinate</name>
        <dbReference type="ChEBI" id="CHEBI:32364"/>
    </ligand>
</feature>
<dbReference type="EC" id="4.2.1.10" evidence="4"/>
<evidence type="ECO:0000256" key="3">
    <source>
        <dbReference type="ARBA" id="ARBA00023270"/>
    </source>
</evidence>
<comment type="similarity">
    <text evidence="4">Belongs to the type-I 3-dehydroquinase family.</text>
</comment>
<dbReference type="PANTHER" id="PTHR43699:SF1">
    <property type="entry name" value="3-DEHYDROQUINATE DEHYDRATASE"/>
    <property type="match status" value="1"/>
</dbReference>
<feature type="binding site" evidence="4">
    <location>
        <begin position="32"/>
        <end position="34"/>
    </location>
    <ligand>
        <name>3-dehydroquinate</name>
        <dbReference type="ChEBI" id="CHEBI:32364"/>
    </ligand>
</feature>
<reference evidence="5" key="1">
    <citation type="journal article" date="2014" name="Genome Biol. Evol.">
        <title>Pangenome evidence for extensive interdomain horizontal transfer affecting lineage core and shell genes in uncultured planktonic thaumarchaeota and euryarchaeota.</title>
        <authorList>
            <person name="Deschamps P."/>
            <person name="Zivanovic Y."/>
            <person name="Moreira D."/>
            <person name="Rodriguez-Valera F."/>
            <person name="Lopez-Garcia P."/>
        </authorList>
    </citation>
    <scope>NUCLEOTIDE SEQUENCE</scope>
</reference>
<keyword evidence="4" id="KW-0028">Amino-acid biosynthesis</keyword>
<evidence type="ECO:0000256" key="4">
    <source>
        <dbReference type="HAMAP-Rule" id="MF_00214"/>
    </source>
</evidence>
<evidence type="ECO:0000313" key="5">
    <source>
        <dbReference type="EMBL" id="AIF19662.1"/>
    </source>
</evidence>
<sequence length="223" mass="25259">MTYKTCVSIAEKTPKKLKQTLTKALKKSDYAEIRFDFLNPNAVPEALHLISNDLRKCVGTLRSIYEGGKFSGSEKNRISIIKLIAEYNPFLLDIEFNALRKNKNLQHYLKSTGTNILVSWHNFNQTPNISVLKKKLLEMKKFSNNIKIVTMAKSINDGSRILSLYNNSNNVRLVAFSMGNFGRMSRLLCLLLGSPYTYVSLGKPIAPGQFSVDEVKSIFTIRK</sequence>
<dbReference type="CDD" id="cd00502">
    <property type="entry name" value="DHQase_I"/>
    <property type="match status" value="1"/>
</dbReference>
<accession>A0A075HYJ9</accession>
<dbReference type="GO" id="GO:0009073">
    <property type="term" value="P:aromatic amino acid family biosynthetic process"/>
    <property type="evidence" value="ECO:0007669"/>
    <property type="project" value="UniProtKB-KW"/>
</dbReference>
<protein>
    <recommendedName>
        <fullName evidence="4">3-dehydroquinate dehydratase</fullName>
        <shortName evidence="4">3-dehydroquinase</shortName>
        <ecNumber evidence="4">4.2.1.10</ecNumber>
    </recommendedName>
    <alternativeName>
        <fullName evidence="4">Type I DHQase</fullName>
    </alternativeName>
    <alternativeName>
        <fullName evidence="4">Type I dehydroquinase</fullName>
        <shortName evidence="4">DHQ1</shortName>
    </alternativeName>
</protein>
<comment type="function">
    <text evidence="4">Involved in the third step of the chorismate pathway, which leads to the biosynthesis of aromatic amino acids. Catalyzes the cis-dehydration of 3-dehydroquinate (DHQ) and introduces the first double bond of the aromatic ring to yield 3-dehydroshikimate.</text>
</comment>
<gene>
    <name evidence="4 5" type="primary">aroD</name>
</gene>
<dbReference type="GO" id="GO:0009423">
    <property type="term" value="P:chorismate biosynthetic process"/>
    <property type="evidence" value="ECO:0007669"/>
    <property type="project" value="UniProtKB-UniRule"/>
</dbReference>
<organism evidence="5">
    <name type="scientific">uncultured marine thaumarchaeote KM3_87_E01</name>
    <dbReference type="NCBI Taxonomy" id="1456328"/>
    <lineage>
        <taxon>Archaea</taxon>
        <taxon>Nitrososphaerota</taxon>
        <taxon>environmental samples</taxon>
    </lineage>
</organism>